<dbReference type="STRING" id="530584.SAMN05421630_105150"/>
<dbReference type="Gene3D" id="2.160.20.80">
    <property type="entry name" value="E3 ubiquitin-protein ligase SopA"/>
    <property type="match status" value="1"/>
</dbReference>
<dbReference type="PANTHER" id="PTHR14136:SF17">
    <property type="entry name" value="BTB_POZ DOMAIN-CONTAINING PROTEIN KCTD9"/>
    <property type="match status" value="1"/>
</dbReference>
<dbReference type="Proteomes" id="UP000199494">
    <property type="component" value="Unassembled WGS sequence"/>
</dbReference>
<evidence type="ECO:0000313" key="2">
    <source>
        <dbReference type="Proteomes" id="UP000199494"/>
    </source>
</evidence>
<dbReference type="InterPro" id="IPR001646">
    <property type="entry name" value="5peptide_repeat"/>
</dbReference>
<dbReference type="InterPro" id="IPR051082">
    <property type="entry name" value="Pentapeptide-BTB/POZ_domain"/>
</dbReference>
<dbReference type="Pfam" id="PF00805">
    <property type="entry name" value="Pentapeptide"/>
    <property type="match status" value="1"/>
</dbReference>
<dbReference type="KEGG" id="pmad:BAY61_15520"/>
<accession>A0A222VR23</accession>
<name>A0A222VR23_9PSEU</name>
<sequence>MATRDDDAFVLPLAEVRHGLRADCGRCFALCCAALPFTASSDFAFDKPAGVACGHLGEDFGCTIHASLRERGFAGCVVFDCFGAGQHVAQHTYGGTDWRQAPETARDMFEVFPVVRVLHELLWYLTEAEALPSARSMRAQLAAAVTETERLARLSPPELLALDVEAHRANGNALLVKASELARAAVPGRADHRGADLIGKNLAGADLSGASLRGAQLVGADLRGAKLRLADLTGADTRGADLSGAQLEHGLFLTRPQLTAARGDAATTLPPWLERPSHWA</sequence>
<protein>
    <submittedName>
        <fullName evidence="1">Pentapeptide repeat-containing protein</fullName>
    </submittedName>
</protein>
<proteinExistence type="predicted"/>
<dbReference type="EMBL" id="FMZE01000005">
    <property type="protein sequence ID" value="SDD00635.1"/>
    <property type="molecule type" value="Genomic_DNA"/>
</dbReference>
<evidence type="ECO:0000313" key="1">
    <source>
        <dbReference type="EMBL" id="SDD00635.1"/>
    </source>
</evidence>
<dbReference type="SUPFAM" id="SSF141571">
    <property type="entry name" value="Pentapeptide repeat-like"/>
    <property type="match status" value="1"/>
</dbReference>
<dbReference type="PANTHER" id="PTHR14136">
    <property type="entry name" value="BTB_POZ DOMAIN-CONTAINING PROTEIN KCTD9"/>
    <property type="match status" value="1"/>
</dbReference>
<gene>
    <name evidence="1" type="ORF">SAMN05421630_105150</name>
</gene>
<dbReference type="AlphaFoldDB" id="A0A222VR23"/>
<keyword evidence="2" id="KW-1185">Reference proteome</keyword>
<dbReference type="RefSeq" id="WP_245866134.1">
    <property type="nucleotide sequence ID" value="NZ_CP016353.1"/>
</dbReference>
<reference evidence="1 2" key="1">
    <citation type="submission" date="2016-10" db="EMBL/GenBank/DDBJ databases">
        <authorList>
            <person name="de Groot N.N."/>
        </authorList>
    </citation>
    <scope>NUCLEOTIDE SEQUENCE [LARGE SCALE GENOMIC DNA]</scope>
    <source>
        <strain evidence="1 2">CGMCC 4.5506</strain>
    </source>
</reference>
<organism evidence="1 2">
    <name type="scientific">Prauserella marina</name>
    <dbReference type="NCBI Taxonomy" id="530584"/>
    <lineage>
        <taxon>Bacteria</taxon>
        <taxon>Bacillati</taxon>
        <taxon>Actinomycetota</taxon>
        <taxon>Actinomycetes</taxon>
        <taxon>Pseudonocardiales</taxon>
        <taxon>Pseudonocardiaceae</taxon>
        <taxon>Prauserella</taxon>
    </lineage>
</organism>